<comment type="caution">
    <text evidence="1">The sequence shown here is derived from an EMBL/GenBank/DDBJ whole genome shotgun (WGS) entry which is preliminary data.</text>
</comment>
<organism evidence="1 2">
    <name type="scientific">Paraflavisolibacter caeni</name>
    <dbReference type="NCBI Taxonomy" id="2982496"/>
    <lineage>
        <taxon>Bacteria</taxon>
        <taxon>Pseudomonadati</taxon>
        <taxon>Bacteroidota</taxon>
        <taxon>Chitinophagia</taxon>
        <taxon>Chitinophagales</taxon>
        <taxon>Chitinophagaceae</taxon>
        <taxon>Paraflavisolibacter</taxon>
    </lineage>
</organism>
<dbReference type="Proteomes" id="UP001155483">
    <property type="component" value="Unassembled WGS sequence"/>
</dbReference>
<evidence type="ECO:0000313" key="2">
    <source>
        <dbReference type="Proteomes" id="UP001155483"/>
    </source>
</evidence>
<sequence>MESIEIKTDQFISLAKAKQLTGKFKKDKDKIVKDEYKDKHLLPYSETFDRSAIDFLLQQPGCVKLRIYFGMEDDDKVSLVIVGVDAEGNDILTPVSLNKSSSATEAGEMLTDPIVENGTKCPPTCPVNSPLNS</sequence>
<protein>
    <submittedName>
        <fullName evidence="1">Uncharacterized protein</fullName>
    </submittedName>
</protein>
<evidence type="ECO:0000313" key="1">
    <source>
        <dbReference type="EMBL" id="MCU7547707.1"/>
    </source>
</evidence>
<name>A0A9X2XST2_9BACT</name>
<dbReference type="AlphaFoldDB" id="A0A9X2XST2"/>
<accession>A0A9X2XST2</accession>
<reference evidence="1" key="2">
    <citation type="submission" date="2023-04" db="EMBL/GenBank/DDBJ databases">
        <title>Paracnuella aquatica gen. nov., sp. nov., a member of the family Chitinophagaceae isolated from a hot spring.</title>
        <authorList>
            <person name="Wang C."/>
        </authorList>
    </citation>
    <scope>NUCLEOTIDE SEQUENCE</scope>
    <source>
        <strain evidence="1">LB-8</strain>
    </source>
</reference>
<gene>
    <name evidence="1" type="ORF">OCK74_01215</name>
</gene>
<dbReference type="EMBL" id="JAOTIF010000001">
    <property type="protein sequence ID" value="MCU7547707.1"/>
    <property type="molecule type" value="Genomic_DNA"/>
</dbReference>
<proteinExistence type="predicted"/>
<keyword evidence="2" id="KW-1185">Reference proteome</keyword>
<dbReference type="RefSeq" id="WP_279295153.1">
    <property type="nucleotide sequence ID" value="NZ_JAOTIF010000001.1"/>
</dbReference>
<reference evidence="1" key="1">
    <citation type="submission" date="2022-09" db="EMBL/GenBank/DDBJ databases">
        <authorList>
            <person name="Yuan C."/>
            <person name="Ke Z."/>
        </authorList>
    </citation>
    <scope>NUCLEOTIDE SEQUENCE</scope>
    <source>
        <strain evidence="1">LB-8</strain>
    </source>
</reference>